<feature type="compositionally biased region" description="Low complexity" evidence="1">
    <location>
        <begin position="608"/>
        <end position="629"/>
    </location>
</feature>
<feature type="compositionally biased region" description="Polar residues" evidence="1">
    <location>
        <begin position="1308"/>
        <end position="1317"/>
    </location>
</feature>
<evidence type="ECO:0000313" key="3">
    <source>
        <dbReference type="Proteomes" id="UP000006906"/>
    </source>
</evidence>
<evidence type="ECO:0000313" key="2">
    <source>
        <dbReference type="EMBL" id="PNW84833.1"/>
    </source>
</evidence>
<feature type="region of interest" description="Disordered" evidence="1">
    <location>
        <begin position="156"/>
        <end position="177"/>
    </location>
</feature>
<feature type="region of interest" description="Disordered" evidence="1">
    <location>
        <begin position="796"/>
        <end position="858"/>
    </location>
</feature>
<feature type="region of interest" description="Disordered" evidence="1">
    <location>
        <begin position="1285"/>
        <end position="1425"/>
    </location>
</feature>
<accession>A0A2K3DWC5</accession>
<dbReference type="EMBL" id="CM008964">
    <property type="protein sequence ID" value="PNW84833.1"/>
    <property type="molecule type" value="Genomic_DNA"/>
</dbReference>
<feature type="compositionally biased region" description="Low complexity" evidence="1">
    <location>
        <begin position="76"/>
        <end position="86"/>
    </location>
</feature>
<sequence length="1570" mass="154066">MDATCSLGNAPSCHASQGFPQSQKRGETLHPAGYSQAQSAGHECPPTCAALQYRSQQLGPSGSDEHSLDATSYHVPNSPSSRPSSNCGTAAACPDASLEVAKAAKGASICSPRQSASQLVAHTITAAAAATRELPNSPSPNSASEPLVHLHIQSPPPAATAATHHSTHGSPTPWPQQHTWAATANADTATAAPILGPHHGQDQVQRRRSGVAVAAVLAAVPGPGLASSRVAPAALAQAYLQSHLHQQFVALPAGRQFAPAAVTTGADCSDPMHTDSTDEGTGCSGVAPPHAAAAAATCEAATAAPAAAAEAPAAANAEATAAAAGALDADTAGALFRVNSLAMSDPEVDLLDALLKGSSDDADDVETDGGTGAVGGGCLGAEGAGVGGVEGAGSGPVGAFGSARAVRPTSFGGAIGPFAEASLQPTLSDYSGRASPGELEDDAVLLAGLEAAADQLEADSAVAAAAAAAAVAAAGAPAPDGMGRSMGAAGGGEGAAAAAQLPHAHLQALHHQPHLLNAYSEPLPFSAPLPHHLALHPNAPGSLAPGPAAAPVPATAAPAAAAPLSFAAASPGHAMSPGPVPPAPRMMRPHAAALNTAAASPPAPSPGSPCMGGATVGSSSPPHLQHQSSAHARMPHRLSRTVAIVEEHGLLPPAHSAPAANGGNPHPPPPMPATGAVSSGGACSPMHVDVGASMEPRVGSCHSFGACGGSSGGGGGTQCGGGSGSTARATAAHAGCDHHSSGGGGGHGGSTSGADGGATSADDAGPHLQALQAARAPGQHASPFDIRGKRVRLQDAPAPTSLAPGPAPPPPTAAALGAAAAAKGFGRPSSPSSHSHSIGDPMSISTAAADPSGGGYPHPHQTYAPYHPAYGMYPPPGPYGMPYDPYYPYGYPHPHHHPGYPETAPPPHGASDPYGGHHHPAGAPYDMAAAAGGPRAPMHYPGFMVPRQRLYRRFMSGLRGRDAAVPPELTASGALPAAAHAPAGAAEGAASAGAGGSGPWLMSMGSAPVSSAAASAAVAAADVAAAGQLSNQRGDAARLRAASAAGVSKEASGLAATEADGMQAARECHDIFAGDDVALPLPRSTVDGIRQELRAVTQELIQRRMGAAAAVVACGGTAVPEGPAAGATQGPFLQPRTSLPVLEATSSVPSRPPGAPMQLGSASCVSAPPGHSGHPHTSVLHKRPSTGPDGSSTFSPPRIRPAPSAPAANVFAAAFGHAGAAAPLPISGPDAGVSRSNGGAGTCSTAVPASMKPPLLYASDLCGASQPPVGSPPAMRQLFPGPAGPGAPAFGMRPSSASAPLAGPRPTMSGSTASVCHSASGAHPLPPMPTVAAQRMEEGRSAHQQPQQVQAQAAQSQHPHLQQLQRPQSHPHQQHQLQPQQHVTHLPQGSSAAAPMANRGAYQVGQQGSVAAEAEGEVEGGEEVHGPDTATAMWIHRNSTTNGGTSAGGGVGGSSAAVTGAAQPPSARVAAAGPGPGAPPAAGYYPPPPGPYDYHGYGAYYPPPPHAVYGSRPGYGMYPPPTYGVPPPGSYRGGMYGMHPPPPTYGPTAWPDYCMPLPGSGAPPPGAPRS</sequence>
<feature type="compositionally biased region" description="Low complexity" evidence="1">
    <location>
        <begin position="813"/>
        <end position="836"/>
    </location>
</feature>
<dbReference type="Gramene" id="PNW84833">
    <property type="protein sequence ID" value="PNW84833"/>
    <property type="gene ID" value="CHLRE_03g160250v5"/>
</dbReference>
<feature type="compositionally biased region" description="Low complexity" evidence="1">
    <location>
        <begin position="1342"/>
        <end position="1388"/>
    </location>
</feature>
<feature type="compositionally biased region" description="Low complexity" evidence="1">
    <location>
        <begin position="159"/>
        <end position="171"/>
    </location>
</feature>
<dbReference type="GeneID" id="66052765"/>
<feature type="compositionally biased region" description="Gly residues" evidence="1">
    <location>
        <begin position="741"/>
        <end position="756"/>
    </location>
</feature>
<feature type="region of interest" description="Disordered" evidence="1">
    <location>
        <begin position="1"/>
        <end position="43"/>
    </location>
</feature>
<feature type="region of interest" description="Disordered" evidence="1">
    <location>
        <begin position="595"/>
        <end position="631"/>
    </location>
</feature>
<name>A0A2K3DWC5_CHLRE</name>
<feature type="region of interest" description="Disordered" evidence="1">
    <location>
        <begin position="734"/>
        <end position="764"/>
    </location>
</feature>
<reference evidence="2 3" key="1">
    <citation type="journal article" date="2007" name="Science">
        <title>The Chlamydomonas genome reveals the evolution of key animal and plant functions.</title>
        <authorList>
            <person name="Merchant S.S."/>
            <person name="Prochnik S.E."/>
            <person name="Vallon O."/>
            <person name="Harris E.H."/>
            <person name="Karpowicz S.J."/>
            <person name="Witman G.B."/>
            <person name="Terry A."/>
            <person name="Salamov A."/>
            <person name="Fritz-Laylin L.K."/>
            <person name="Marechal-Drouard L."/>
            <person name="Marshall W.F."/>
            <person name="Qu L.H."/>
            <person name="Nelson D.R."/>
            <person name="Sanderfoot A.A."/>
            <person name="Spalding M.H."/>
            <person name="Kapitonov V.V."/>
            <person name="Ren Q."/>
            <person name="Ferris P."/>
            <person name="Lindquist E."/>
            <person name="Shapiro H."/>
            <person name="Lucas S.M."/>
            <person name="Grimwood J."/>
            <person name="Schmutz J."/>
            <person name="Cardol P."/>
            <person name="Cerutti H."/>
            <person name="Chanfreau G."/>
            <person name="Chen C.L."/>
            <person name="Cognat V."/>
            <person name="Croft M.T."/>
            <person name="Dent R."/>
            <person name="Dutcher S."/>
            <person name="Fernandez E."/>
            <person name="Fukuzawa H."/>
            <person name="Gonzalez-Ballester D."/>
            <person name="Gonzalez-Halphen D."/>
            <person name="Hallmann A."/>
            <person name="Hanikenne M."/>
            <person name="Hippler M."/>
            <person name="Inwood W."/>
            <person name="Jabbari K."/>
            <person name="Kalanon M."/>
            <person name="Kuras R."/>
            <person name="Lefebvre P.A."/>
            <person name="Lemaire S.D."/>
            <person name="Lobanov A.V."/>
            <person name="Lohr M."/>
            <person name="Manuell A."/>
            <person name="Meier I."/>
            <person name="Mets L."/>
            <person name="Mittag M."/>
            <person name="Mittelmeier T."/>
            <person name="Moroney J.V."/>
            <person name="Moseley J."/>
            <person name="Napoli C."/>
            <person name="Nedelcu A.M."/>
            <person name="Niyogi K."/>
            <person name="Novoselov S.V."/>
            <person name="Paulsen I.T."/>
            <person name="Pazour G."/>
            <person name="Purton S."/>
            <person name="Ral J.P."/>
            <person name="Riano-Pachon D.M."/>
            <person name="Riekhof W."/>
            <person name="Rymarquis L."/>
            <person name="Schroda M."/>
            <person name="Stern D."/>
            <person name="Umen J."/>
            <person name="Willows R."/>
            <person name="Wilson N."/>
            <person name="Zimmer S.L."/>
            <person name="Allmer J."/>
            <person name="Balk J."/>
            <person name="Bisova K."/>
            <person name="Chen C.J."/>
            <person name="Elias M."/>
            <person name="Gendler K."/>
            <person name="Hauser C."/>
            <person name="Lamb M.R."/>
            <person name="Ledford H."/>
            <person name="Long J.C."/>
            <person name="Minagawa J."/>
            <person name="Page M.D."/>
            <person name="Pan J."/>
            <person name="Pootakham W."/>
            <person name="Roje S."/>
            <person name="Rose A."/>
            <person name="Stahlberg E."/>
            <person name="Terauchi A.M."/>
            <person name="Yang P."/>
            <person name="Ball S."/>
            <person name="Bowler C."/>
            <person name="Dieckmann C.L."/>
            <person name="Gladyshev V.N."/>
            <person name="Green P."/>
            <person name="Jorgensen R."/>
            <person name="Mayfield S."/>
            <person name="Mueller-Roeber B."/>
            <person name="Rajamani S."/>
            <person name="Sayre R.T."/>
            <person name="Brokstein P."/>
            <person name="Dubchak I."/>
            <person name="Goodstein D."/>
            <person name="Hornick L."/>
            <person name="Huang Y.W."/>
            <person name="Jhaveri J."/>
            <person name="Luo Y."/>
            <person name="Martinez D."/>
            <person name="Ngau W.C."/>
            <person name="Otillar B."/>
            <person name="Poliakov A."/>
            <person name="Porter A."/>
            <person name="Szajkowski L."/>
            <person name="Werner G."/>
            <person name="Zhou K."/>
            <person name="Grigoriev I.V."/>
            <person name="Rokhsar D.S."/>
            <person name="Grossman A.R."/>
        </authorList>
    </citation>
    <scope>NUCLEOTIDE SEQUENCE [LARGE SCALE GENOMIC DNA]</scope>
    <source>
        <strain evidence="3">CC-503</strain>
    </source>
</reference>
<evidence type="ECO:0000256" key="1">
    <source>
        <dbReference type="SAM" id="MobiDB-lite"/>
    </source>
</evidence>
<feature type="region of interest" description="Disordered" evidence="1">
    <location>
        <begin position="652"/>
        <end position="681"/>
    </location>
</feature>
<feature type="region of interest" description="Disordered" evidence="1">
    <location>
        <begin position="56"/>
        <end position="90"/>
    </location>
</feature>
<protein>
    <submittedName>
        <fullName evidence="2">Uncharacterized protein</fullName>
    </submittedName>
</protein>
<organism evidence="2 3">
    <name type="scientific">Chlamydomonas reinhardtii</name>
    <name type="common">Chlamydomonas smithii</name>
    <dbReference type="NCBI Taxonomy" id="3055"/>
    <lineage>
        <taxon>Eukaryota</taxon>
        <taxon>Viridiplantae</taxon>
        <taxon>Chlorophyta</taxon>
        <taxon>core chlorophytes</taxon>
        <taxon>Chlorophyceae</taxon>
        <taxon>CS clade</taxon>
        <taxon>Chlamydomonadales</taxon>
        <taxon>Chlamydomonadaceae</taxon>
        <taxon>Chlamydomonas</taxon>
    </lineage>
</organism>
<feature type="region of interest" description="Disordered" evidence="1">
    <location>
        <begin position="1144"/>
        <end position="1202"/>
    </location>
</feature>
<dbReference type="OrthoDB" id="553306at2759"/>
<feature type="compositionally biased region" description="Polar residues" evidence="1">
    <location>
        <begin position="1"/>
        <end position="23"/>
    </location>
</feature>
<dbReference type="KEGG" id="cre:CHLRE_03g160250v5"/>
<dbReference type="Proteomes" id="UP000006906">
    <property type="component" value="Chromosome 3"/>
</dbReference>
<proteinExistence type="predicted"/>
<dbReference type="RefSeq" id="XP_042925816.1">
    <property type="nucleotide sequence ID" value="XM_043060687.1"/>
</dbReference>
<feature type="region of interest" description="Disordered" evidence="1">
    <location>
        <begin position="1438"/>
        <end position="1477"/>
    </location>
</feature>
<dbReference type="InParanoid" id="A0A2K3DWC5"/>
<gene>
    <name evidence="2" type="ORF">CHLRE_03g160250v5</name>
</gene>
<feature type="region of interest" description="Disordered" evidence="1">
    <location>
        <begin position="898"/>
        <end position="919"/>
    </location>
</feature>
<feature type="compositionally biased region" description="Low complexity" evidence="1">
    <location>
        <begin position="1454"/>
        <end position="1473"/>
    </location>
</feature>
<keyword evidence="3" id="KW-1185">Reference proteome</keyword>